<organism evidence="2 3">
    <name type="scientific">Bombella pluederhausensis</name>
    <dbReference type="NCBI Taxonomy" id="2967336"/>
    <lineage>
        <taxon>Bacteria</taxon>
        <taxon>Pseudomonadati</taxon>
        <taxon>Pseudomonadota</taxon>
        <taxon>Alphaproteobacteria</taxon>
        <taxon>Acetobacterales</taxon>
        <taxon>Acetobacteraceae</taxon>
        <taxon>Bombella</taxon>
    </lineage>
</organism>
<proteinExistence type="predicted"/>
<keyword evidence="3" id="KW-1185">Reference proteome</keyword>
<feature type="compositionally biased region" description="Basic and acidic residues" evidence="1">
    <location>
        <begin position="444"/>
        <end position="457"/>
    </location>
</feature>
<dbReference type="RefSeq" id="WP_266116019.1">
    <property type="nucleotide sequence ID" value="NZ_JANIDY010000001.1"/>
</dbReference>
<gene>
    <name evidence="2" type="ORF">NQF86_02485</name>
</gene>
<dbReference type="Proteomes" id="UP001165576">
    <property type="component" value="Unassembled WGS sequence"/>
</dbReference>
<reference evidence="2" key="1">
    <citation type="submission" date="2022-07" db="EMBL/GenBank/DDBJ databases">
        <title>Bombella genomes.</title>
        <authorList>
            <person name="Harer L."/>
            <person name="Styblova S."/>
            <person name="Ehrmann M."/>
        </authorList>
    </citation>
    <scope>NUCLEOTIDE SEQUENCE</scope>
    <source>
        <strain evidence="2">TMW 2.2543</strain>
    </source>
</reference>
<name>A0ABT3WEP4_9PROT</name>
<comment type="caution">
    <text evidence="2">The sequence shown here is derived from an EMBL/GenBank/DDBJ whole genome shotgun (WGS) entry which is preliminary data.</text>
</comment>
<evidence type="ECO:0000256" key="1">
    <source>
        <dbReference type="SAM" id="MobiDB-lite"/>
    </source>
</evidence>
<dbReference type="EMBL" id="JANIDY010000001">
    <property type="protein sequence ID" value="MCX5617541.1"/>
    <property type="molecule type" value="Genomic_DNA"/>
</dbReference>
<evidence type="ECO:0000313" key="2">
    <source>
        <dbReference type="EMBL" id="MCX5617541.1"/>
    </source>
</evidence>
<protein>
    <submittedName>
        <fullName evidence="2">Uncharacterized protein</fullName>
    </submittedName>
</protein>
<feature type="compositionally biased region" description="Basic and acidic residues" evidence="1">
    <location>
        <begin position="244"/>
        <end position="253"/>
    </location>
</feature>
<accession>A0ABT3WEP4</accession>
<feature type="compositionally biased region" description="Basic residues" evidence="1">
    <location>
        <begin position="369"/>
        <end position="382"/>
    </location>
</feature>
<feature type="region of interest" description="Disordered" evidence="1">
    <location>
        <begin position="176"/>
        <end position="457"/>
    </location>
</feature>
<evidence type="ECO:0000313" key="3">
    <source>
        <dbReference type="Proteomes" id="UP001165576"/>
    </source>
</evidence>
<sequence length="457" mass="49973">MSFLAVSCTGLDRHIHDTVNPYGTPNTPDSQSETAQRVRGAKLSTVPILPETGDVWPGQPEPVPSLQDVSRSNAHFIEKWRKAQPQLEEDLKQQLADGQGMAVGEDVGKQYGAGKEVVPIGKPITSHVQDNAPPYLEPVNSGTVAIPNGDGTDTLIAPDGSVKIVSKDKAALFEKAKTFQPGGSDTGSRAAPSHSREDGEPAVQAQPQARKDVMVVPPVPSQPKDDVAVAHPRPQPEAPVVAEPPHRQARRDVAVPPPPPMPKDDVVVAHPRPQPEAPAVAEPPHRQVQRDVAIAPPPPMPKNDVAVAHPRPQPQKEVAVEAPHSRDDVVVKLPRSQSEEAVTVKPSRHHKHKEDVVVEVPENATVSVKSRKDKTEHKHAHKRHEEAEKHPAVVSEKHKTVPEKHRARPEKAPEKKHHSHEQQGDDFVDMMGYSSPKSHKRSHHHDDGGVYQFDWDK</sequence>
<feature type="compositionally biased region" description="Basic and acidic residues" evidence="1">
    <location>
        <begin position="383"/>
        <end position="413"/>
    </location>
</feature>